<accession>A0ABD3QJP5</accession>
<proteinExistence type="predicted"/>
<dbReference type="Gene3D" id="3.60.10.10">
    <property type="entry name" value="Endonuclease/exonuclease/phosphatase"/>
    <property type="match status" value="1"/>
</dbReference>
<evidence type="ECO:0000313" key="2">
    <source>
        <dbReference type="Proteomes" id="UP001530400"/>
    </source>
</evidence>
<reference evidence="1 2" key="1">
    <citation type="submission" date="2024-10" db="EMBL/GenBank/DDBJ databases">
        <title>Updated reference genomes for cyclostephanoid diatoms.</title>
        <authorList>
            <person name="Roberts W.R."/>
            <person name="Alverson A.J."/>
        </authorList>
    </citation>
    <scope>NUCLEOTIDE SEQUENCE [LARGE SCALE GENOMIC DNA]</scope>
    <source>
        <strain evidence="1 2">AJA010-31</strain>
    </source>
</reference>
<dbReference type="InterPro" id="IPR036691">
    <property type="entry name" value="Endo/exonu/phosph_ase_sf"/>
</dbReference>
<dbReference type="Proteomes" id="UP001530400">
    <property type="component" value="Unassembled WGS sequence"/>
</dbReference>
<dbReference type="EMBL" id="JALLPJ020000170">
    <property type="protein sequence ID" value="KAL3800086.1"/>
    <property type="molecule type" value="Genomic_DNA"/>
</dbReference>
<organism evidence="1 2">
    <name type="scientific">Cyclotella atomus</name>
    <dbReference type="NCBI Taxonomy" id="382360"/>
    <lineage>
        <taxon>Eukaryota</taxon>
        <taxon>Sar</taxon>
        <taxon>Stramenopiles</taxon>
        <taxon>Ochrophyta</taxon>
        <taxon>Bacillariophyta</taxon>
        <taxon>Coscinodiscophyceae</taxon>
        <taxon>Thalassiosirophycidae</taxon>
        <taxon>Stephanodiscales</taxon>
        <taxon>Stephanodiscaceae</taxon>
        <taxon>Cyclotella</taxon>
    </lineage>
</organism>
<dbReference type="SUPFAM" id="SSF56219">
    <property type="entry name" value="DNase I-like"/>
    <property type="match status" value="1"/>
</dbReference>
<sequence>MCRATVKRVQSRLDEFVNDLSWANTTIEPYGSSIAGKGDNILRAALQNIRGLSNSSDNIALEEIDAMDKLGIDLLCMNEINLPMTLERRLQLSTALQMRFTGARSVTSSMTTKETGYLPGGTAMIMQGPISGRVYRRGSDHLGRFSWMALRGKDGTGVIAIDGYRVSQHRGTVAGVNTAYMREWEKLRQEGETNPDPRLSVLEAMSEILHEWGNRGYHPLVMMDANGELDEEQLRDFVQEHDLFDLIAETNEGPAPRTYQGSGRRLDYMLGNKHVLSAVVKSGSLGSDEGVSYSDHTLQFVDFDCKKLFGAEKTVPYATYEREFKLKDTKKKLKYIAELTRIYKHQKIPERVEELADSLKLRGPTPAIVKTYQDLDNEITEAMRAAAKLTGRKDFGYHRSDVLINAGRKVRLWKSISSSVRSKRGYTDAILRLAEILEFTLPDFSELTHRIARQEVTKAITEKRQIHKMAAEHRALWLETSPGSSRPSQDRTGRSLDYIEVPNEVWFLSEDGEELYEFDDGIFVAHQPIDERVYEPTGVCKVLPPNTRVVQVEVSRDAIYVAETTDDPISPSWRQIDDPAEMQEWLRRRNKRHLNQMHVEKRPPTLAAFQSVLAEHGTSEVAQAILDGTFDPSTLEMGEGIETFIKGLQRREEEKSLSMPRQMTTEEFQESMKVTHEDTSSSASGLHYTLWKAIAEDDYLSETHAIMISLPFMYGFICERWRKIIDCMLEKKAGVRQIHIMRIICLFEADFNTLLKFYFNLHVMPNAEKSGLSPDQWGGRNNRSAPACALRKLIAWEYARFTKTVLTSFLADLQSNFDCIMPDMSSIFLMKKGMPPEAAYSQAATMATLERSVRTATGTSTETYQHDPGQPSLPATCAEDSKWLMSLALRLAAELTYVDDTDTYAMAPNTNQVEAVENITTNAQIWTMLVAATGGLLAFHKCMWQILFWISVAGEYLMASDRNICGTLWLQDSRGKHHKIKRKPATEPNPGLGFLLCPTADQKYEYEKRLGQAQDIAKKVSTCTLPQKDAYLALKTRVLPKICYPFGLTRFTKKQLKKIGSTINNVFLQRIGFNRKMPRVALYAPAKFGGFDFPCMETIQDQKGISLILRQLQWNKENAKDIRIVISQAQLDSGLIDPILEETKTPTPYMEVGLIQHLRDRLNYLDGKMAIEGIWCPQPQRKGDISIMQALSRLPGVTKGELKKANLCRKWMKVITLAEIASIDGTKIPANRTNGKWRARSTLRWPTAAMWTARSWITPQGIEYDERYRTNKKYFIRQRDGFKRLCEKDGTNYFVDDGTCDKLPLAAHPSESTRTIRNFLQPAQPYIYKMITPEKENASDEATKDDPDHIYAAENIIAATDASVDPVSGEATFNWRITTYDRKGLITKSSFVNGNPLYMNSYRGEMAGIQDLVDWLHTTDLRNKVIKIVCDNESCVNGLQKRDMCCGKIGRV</sequence>
<keyword evidence="2" id="KW-1185">Reference proteome</keyword>
<evidence type="ECO:0000313" key="1">
    <source>
        <dbReference type="EMBL" id="KAL3800086.1"/>
    </source>
</evidence>
<comment type="caution">
    <text evidence="1">The sequence shown here is derived from an EMBL/GenBank/DDBJ whole genome shotgun (WGS) entry which is preliminary data.</text>
</comment>
<gene>
    <name evidence="1" type="ORF">ACHAWO_012685</name>
</gene>
<protein>
    <submittedName>
        <fullName evidence="1">Uncharacterized protein</fullName>
    </submittedName>
</protein>
<name>A0ABD3QJP5_9STRA</name>